<dbReference type="Pfam" id="PF06325">
    <property type="entry name" value="PrmA"/>
    <property type="match status" value="1"/>
</dbReference>
<accession>A0ABX8B5H3</accession>
<dbReference type="InterPro" id="IPR035248">
    <property type="entry name" value="PRMT5_C"/>
</dbReference>
<sequence length="386" mass="42279">MYPDYAALTYHASLIADERRVQPFQSAIESVVRPGDVVADVGCGTGILTLLACRAGARHTYAIDEGPIIELARLIIEQNGYADRVTFINHLSTRARLPEPVDVIVSETIGNYGAEELILPTLRDACRRWLKPGGKLIPQALELYCAPITWPEAKPDLSVWREPVCGFDFSSALSFAVNQQYPRRLSPQHVLAEGRCYCRVDLTPAALDGDALPRIAGTACFRVAQPGVMHGIGGWFKAWLTEDITLTNSPLLESPTSWGHVCLPIAEPLPVAVGDEVEVTLRAVGGGGVLCWDVTWRSVGGESKTFRHSDFEGWLATPERLRPLSPTAAPGLGVEGKMQLFLLTKLDAGWTVEQVARGLRESFSSEFPTDEDALVYVKRQALKFAR</sequence>
<name>A0ABX8B5H3_9BACT</name>
<dbReference type="RefSeq" id="WP_211423058.1">
    <property type="nucleotide sequence ID" value="NZ_CP072642.1"/>
</dbReference>
<dbReference type="InterPro" id="IPR025799">
    <property type="entry name" value="Arg_MeTrfase"/>
</dbReference>
<evidence type="ECO:0000313" key="3">
    <source>
        <dbReference type="Proteomes" id="UP000677668"/>
    </source>
</evidence>
<evidence type="ECO:0000313" key="2">
    <source>
        <dbReference type="EMBL" id="QUV94791.1"/>
    </source>
</evidence>
<dbReference type="SUPFAM" id="SSF53335">
    <property type="entry name" value="S-adenosyl-L-methionine-dependent methyltransferases"/>
    <property type="match status" value="1"/>
</dbReference>
<dbReference type="PANTHER" id="PTHR11006">
    <property type="entry name" value="PROTEIN ARGININE N-METHYLTRANSFERASE"/>
    <property type="match status" value="1"/>
</dbReference>
<dbReference type="Gene3D" id="2.70.160.11">
    <property type="entry name" value="Hnrnp arginine n-methyltransferase1"/>
    <property type="match status" value="1"/>
</dbReference>
<organism evidence="2 3">
    <name type="scientific">Chloracidobacterium sp. N</name>
    <dbReference type="NCBI Taxonomy" id="2821540"/>
    <lineage>
        <taxon>Bacteria</taxon>
        <taxon>Pseudomonadati</taxon>
        <taxon>Acidobacteriota</taxon>
        <taxon>Terriglobia</taxon>
        <taxon>Terriglobales</taxon>
        <taxon>Acidobacteriaceae</taxon>
        <taxon>Chloracidobacterium</taxon>
        <taxon>Chloracidobacterium aggregatum</taxon>
    </lineage>
</organism>
<proteinExistence type="predicted"/>
<feature type="domain" description="PRMT5 oligomerisation" evidence="1">
    <location>
        <begin position="219"/>
        <end position="281"/>
    </location>
</feature>
<keyword evidence="3" id="KW-1185">Reference proteome</keyword>
<keyword evidence="2" id="KW-0687">Ribonucleoprotein</keyword>
<protein>
    <submittedName>
        <fullName evidence="2">50S ribosomal protein L11 methyltransferase</fullName>
    </submittedName>
</protein>
<evidence type="ECO:0000259" key="1">
    <source>
        <dbReference type="Pfam" id="PF17286"/>
    </source>
</evidence>
<dbReference type="Pfam" id="PF17286">
    <property type="entry name" value="PRMT5_C"/>
    <property type="match status" value="1"/>
</dbReference>
<dbReference type="PANTHER" id="PTHR11006:SF4">
    <property type="entry name" value="PROTEIN ARGININE N-METHYLTRANSFERASE 7"/>
    <property type="match status" value="1"/>
</dbReference>
<dbReference type="PROSITE" id="PS51678">
    <property type="entry name" value="SAM_MT_PRMT"/>
    <property type="match status" value="1"/>
</dbReference>
<keyword evidence="2" id="KW-0489">Methyltransferase</keyword>
<dbReference type="EMBL" id="CP072642">
    <property type="protein sequence ID" value="QUV94791.1"/>
    <property type="molecule type" value="Genomic_DNA"/>
</dbReference>
<dbReference type="GO" id="GO:0008168">
    <property type="term" value="F:methyltransferase activity"/>
    <property type="evidence" value="ECO:0007669"/>
    <property type="project" value="UniProtKB-KW"/>
</dbReference>
<dbReference type="Gene3D" id="3.40.50.150">
    <property type="entry name" value="Vaccinia Virus protein VP39"/>
    <property type="match status" value="1"/>
</dbReference>
<dbReference type="GO" id="GO:0032259">
    <property type="term" value="P:methylation"/>
    <property type="evidence" value="ECO:0007669"/>
    <property type="project" value="UniProtKB-KW"/>
</dbReference>
<dbReference type="InterPro" id="IPR029063">
    <property type="entry name" value="SAM-dependent_MTases_sf"/>
</dbReference>
<gene>
    <name evidence="2" type="ORF">J8C05_04955</name>
</gene>
<reference evidence="2 3" key="1">
    <citation type="submission" date="2021-03" db="EMBL/GenBank/DDBJ databases">
        <title>Genomic and phenotypic characterization of Chloracidobacterium isolates provides evidence for multiple species.</title>
        <authorList>
            <person name="Saini M.K."/>
            <person name="Costas A.M.G."/>
            <person name="Tank M."/>
            <person name="Bryant D.A."/>
        </authorList>
    </citation>
    <scope>NUCLEOTIDE SEQUENCE [LARGE SCALE GENOMIC DNA]</scope>
    <source>
        <strain evidence="2 3">N</strain>
    </source>
</reference>
<dbReference type="GO" id="GO:0005840">
    <property type="term" value="C:ribosome"/>
    <property type="evidence" value="ECO:0007669"/>
    <property type="project" value="UniProtKB-KW"/>
</dbReference>
<keyword evidence="2" id="KW-0689">Ribosomal protein</keyword>
<dbReference type="Proteomes" id="UP000677668">
    <property type="component" value="Chromosome 1"/>
</dbReference>
<keyword evidence="2" id="KW-0808">Transferase</keyword>
<dbReference type="CDD" id="cd02440">
    <property type="entry name" value="AdoMet_MTases"/>
    <property type="match status" value="1"/>
</dbReference>